<comment type="caution">
    <text evidence="2">The sequence shown here is derived from an EMBL/GenBank/DDBJ whole genome shotgun (WGS) entry which is preliminary data.</text>
</comment>
<keyword evidence="1" id="KW-0472">Membrane</keyword>
<dbReference type="AlphaFoldDB" id="A0A2M6WTC1"/>
<gene>
    <name evidence="2" type="ORF">COT94_02180</name>
</gene>
<evidence type="ECO:0000313" key="3">
    <source>
        <dbReference type="Proteomes" id="UP000228533"/>
    </source>
</evidence>
<name>A0A2M6WTC1_9BACT</name>
<evidence type="ECO:0000313" key="2">
    <source>
        <dbReference type="EMBL" id="PIT96049.1"/>
    </source>
</evidence>
<evidence type="ECO:0000256" key="1">
    <source>
        <dbReference type="SAM" id="Phobius"/>
    </source>
</evidence>
<dbReference type="Proteomes" id="UP000228533">
    <property type="component" value="Unassembled WGS sequence"/>
</dbReference>
<keyword evidence="1" id="KW-0812">Transmembrane</keyword>
<feature type="transmembrane region" description="Helical" evidence="1">
    <location>
        <begin position="76"/>
        <end position="96"/>
    </location>
</feature>
<feature type="transmembrane region" description="Helical" evidence="1">
    <location>
        <begin position="36"/>
        <end position="64"/>
    </location>
</feature>
<feature type="transmembrane region" description="Helical" evidence="1">
    <location>
        <begin position="102"/>
        <end position="122"/>
    </location>
</feature>
<accession>A0A2M6WTC1</accession>
<organism evidence="2 3">
    <name type="scientific">Candidatus Falkowbacteria bacterium CG10_big_fil_rev_8_21_14_0_10_37_14</name>
    <dbReference type="NCBI Taxonomy" id="1974561"/>
    <lineage>
        <taxon>Bacteria</taxon>
        <taxon>Candidatus Falkowiibacteriota</taxon>
    </lineage>
</organism>
<dbReference type="EMBL" id="PFAM01000013">
    <property type="protein sequence ID" value="PIT96049.1"/>
    <property type="molecule type" value="Genomic_DNA"/>
</dbReference>
<reference evidence="3" key="1">
    <citation type="submission" date="2017-09" db="EMBL/GenBank/DDBJ databases">
        <title>Depth-based differentiation of microbial function through sediment-hosted aquifers and enrichment of novel symbionts in the deep terrestrial subsurface.</title>
        <authorList>
            <person name="Probst A.J."/>
            <person name="Ladd B."/>
            <person name="Jarett J.K."/>
            <person name="Geller-Mcgrath D.E."/>
            <person name="Sieber C.M.K."/>
            <person name="Emerson J.B."/>
            <person name="Anantharaman K."/>
            <person name="Thomas B.C."/>
            <person name="Malmstrom R."/>
            <person name="Stieglmeier M."/>
            <person name="Klingl A."/>
            <person name="Woyke T."/>
            <person name="Ryan C.M."/>
            <person name="Banfield J.F."/>
        </authorList>
    </citation>
    <scope>NUCLEOTIDE SEQUENCE [LARGE SCALE GENOMIC DNA]</scope>
</reference>
<keyword evidence="1" id="KW-1133">Transmembrane helix</keyword>
<sequence>MTLRSYLMMMFVTTLLAAASWLTVAGMVDPTTTNNVGFLLFYLTLFITVMGIGSILGFVFRFVILRQHLAVTAVIISFRQAFLLALFVWATFWLLARDWFSWINLTALALALGALEFLLISLRSDNNQD</sequence>
<protein>
    <submittedName>
        <fullName evidence="2">Uncharacterized protein</fullName>
    </submittedName>
</protein>
<proteinExistence type="predicted"/>